<dbReference type="RefSeq" id="WP_187028072.1">
    <property type="nucleotide sequence ID" value="NZ_AP023420.1"/>
</dbReference>
<feature type="domain" description="D-isomer specific 2-hydroxyacid dehydrogenase catalytic" evidence="5">
    <location>
        <begin position="14"/>
        <end position="320"/>
    </location>
</feature>
<dbReference type="CDD" id="cd05299">
    <property type="entry name" value="CtBP_dh"/>
    <property type="match status" value="1"/>
</dbReference>
<proteinExistence type="inferred from homology"/>
<dbReference type="InterPro" id="IPR006140">
    <property type="entry name" value="D-isomer_DH_NAD-bd"/>
</dbReference>
<evidence type="ECO:0000256" key="4">
    <source>
        <dbReference type="RuleBase" id="RU003719"/>
    </source>
</evidence>
<dbReference type="InterPro" id="IPR029753">
    <property type="entry name" value="D-isomer_DH_CS"/>
</dbReference>
<dbReference type="PANTHER" id="PTHR43761:SF1">
    <property type="entry name" value="D-ISOMER SPECIFIC 2-HYDROXYACID DEHYDROGENASE CATALYTIC DOMAIN-CONTAINING PROTEIN-RELATED"/>
    <property type="match status" value="1"/>
</dbReference>
<keyword evidence="8" id="KW-1185">Reference proteome</keyword>
<dbReference type="InterPro" id="IPR036291">
    <property type="entry name" value="NAD(P)-bd_dom_sf"/>
</dbReference>
<feature type="domain" description="D-isomer specific 2-hydroxyacid dehydrogenase NAD-binding" evidence="6">
    <location>
        <begin position="111"/>
        <end position="288"/>
    </location>
</feature>
<dbReference type="Pfam" id="PF00389">
    <property type="entry name" value="2-Hacid_dh"/>
    <property type="match status" value="1"/>
</dbReference>
<gene>
    <name evidence="7" type="ORF">MM59RIKEN_10700</name>
</gene>
<dbReference type="Proteomes" id="UP000679848">
    <property type="component" value="Chromosome"/>
</dbReference>
<dbReference type="EMBL" id="AP023420">
    <property type="protein sequence ID" value="BCK83751.1"/>
    <property type="molecule type" value="Genomic_DNA"/>
</dbReference>
<dbReference type="SUPFAM" id="SSF51735">
    <property type="entry name" value="NAD(P)-binding Rossmann-fold domains"/>
    <property type="match status" value="1"/>
</dbReference>
<dbReference type="InterPro" id="IPR006139">
    <property type="entry name" value="D-isomer_2_OHA_DH_cat_dom"/>
</dbReference>
<keyword evidence="2 4" id="KW-0560">Oxidoreductase</keyword>
<dbReference type="Gene3D" id="3.40.50.720">
    <property type="entry name" value="NAD(P)-binding Rossmann-like Domain"/>
    <property type="match status" value="2"/>
</dbReference>
<dbReference type="Pfam" id="PF02826">
    <property type="entry name" value="2-Hacid_dh_C"/>
    <property type="match status" value="1"/>
</dbReference>
<dbReference type="SUPFAM" id="SSF52283">
    <property type="entry name" value="Formate/glycerate dehydrogenase catalytic domain-like"/>
    <property type="match status" value="1"/>
</dbReference>
<dbReference type="FunFam" id="3.40.50.720:FF:000203">
    <property type="entry name" value="D-3-phosphoglycerate dehydrogenase (SerA)"/>
    <property type="match status" value="1"/>
</dbReference>
<reference evidence="7" key="1">
    <citation type="submission" date="2020-09" db="EMBL/GenBank/DDBJ databases">
        <title>New species isolated from human feces.</title>
        <authorList>
            <person name="Kitahara M."/>
            <person name="Shigeno Y."/>
            <person name="Shime M."/>
            <person name="Matsumoto Y."/>
            <person name="Nakamura S."/>
            <person name="Motooka D."/>
            <person name="Fukuoka S."/>
            <person name="Nishikawa H."/>
            <person name="Benno Y."/>
        </authorList>
    </citation>
    <scope>NUCLEOTIDE SEQUENCE</scope>
    <source>
        <strain evidence="7">MM59</strain>
    </source>
</reference>
<comment type="similarity">
    <text evidence="1 4">Belongs to the D-isomer specific 2-hydroxyacid dehydrogenase family.</text>
</comment>
<evidence type="ECO:0000313" key="7">
    <source>
        <dbReference type="EMBL" id="BCK83751.1"/>
    </source>
</evidence>
<evidence type="ECO:0000256" key="1">
    <source>
        <dbReference type="ARBA" id="ARBA00005854"/>
    </source>
</evidence>
<dbReference type="PROSITE" id="PS00671">
    <property type="entry name" value="D_2_HYDROXYACID_DH_3"/>
    <property type="match status" value="1"/>
</dbReference>
<dbReference type="InterPro" id="IPR043322">
    <property type="entry name" value="CtBP"/>
</dbReference>
<dbReference type="InterPro" id="IPR050418">
    <property type="entry name" value="D-iso_2-hydroxyacid_DH_PdxB"/>
</dbReference>
<organism evidence="7 8">
    <name type="scientific">Pusillibacter faecalis</name>
    <dbReference type="NCBI Taxonomy" id="2714358"/>
    <lineage>
        <taxon>Bacteria</taxon>
        <taxon>Bacillati</taxon>
        <taxon>Bacillota</taxon>
        <taxon>Clostridia</taxon>
        <taxon>Eubacteriales</taxon>
        <taxon>Oscillospiraceae</taxon>
        <taxon>Pusillibacter</taxon>
    </lineage>
</organism>
<sequence>MKKFRVVLTDYMYETIQPFYDVYNQYEDIEFVPLQLTEKRDILRETEFADAVMVHFDQIDKDVISNLKNCRIIARSAVGYDNIDLDAASAAKIPVTNVPDYCVEEVSNHTLMMILNSAKKFNQLEANVKKGLWGDFAIAKPIHAVRGQTLGLLGCGRIARCLAVKAQVFGIKVIAYDPYIKPEAVKDFGVTLVSREELLAQSDFISMHLLLNEDTRKSINADFFKKMKNSAIFVNTARGGLVDEDALIEALRTGEIAGAALDVLTEEGIDKDAPLQKFDNVIITPHAAWYSEQAFYTLLTSAAQEVVRALHGEPVKNQVNHF</sequence>
<dbReference type="PANTHER" id="PTHR43761">
    <property type="entry name" value="D-ISOMER SPECIFIC 2-HYDROXYACID DEHYDROGENASE FAMILY PROTEIN (AFU_ORTHOLOGUE AFUA_1G13630)"/>
    <property type="match status" value="1"/>
</dbReference>
<evidence type="ECO:0000256" key="2">
    <source>
        <dbReference type="ARBA" id="ARBA00023002"/>
    </source>
</evidence>
<dbReference type="KEGG" id="pfaa:MM59RIKEN_10700"/>
<accession>A0A810QDJ3</accession>
<dbReference type="GO" id="GO:0003714">
    <property type="term" value="F:transcription corepressor activity"/>
    <property type="evidence" value="ECO:0007669"/>
    <property type="project" value="InterPro"/>
</dbReference>
<dbReference type="GO" id="GO:0016616">
    <property type="term" value="F:oxidoreductase activity, acting on the CH-OH group of donors, NAD or NADP as acceptor"/>
    <property type="evidence" value="ECO:0007669"/>
    <property type="project" value="InterPro"/>
</dbReference>
<evidence type="ECO:0000256" key="3">
    <source>
        <dbReference type="ARBA" id="ARBA00023027"/>
    </source>
</evidence>
<evidence type="ECO:0000313" key="8">
    <source>
        <dbReference type="Proteomes" id="UP000679848"/>
    </source>
</evidence>
<protein>
    <submittedName>
        <fullName evidence="7">Dehydrogenase</fullName>
    </submittedName>
</protein>
<dbReference type="AlphaFoldDB" id="A0A810QDJ3"/>
<dbReference type="GO" id="GO:0051287">
    <property type="term" value="F:NAD binding"/>
    <property type="evidence" value="ECO:0007669"/>
    <property type="project" value="InterPro"/>
</dbReference>
<keyword evidence="3" id="KW-0520">NAD</keyword>
<evidence type="ECO:0000259" key="6">
    <source>
        <dbReference type="Pfam" id="PF02826"/>
    </source>
</evidence>
<name>A0A810QDJ3_9FIRM</name>
<evidence type="ECO:0000259" key="5">
    <source>
        <dbReference type="Pfam" id="PF00389"/>
    </source>
</evidence>